<dbReference type="Gene3D" id="3.60.21.10">
    <property type="match status" value="1"/>
</dbReference>
<reference evidence="4" key="1">
    <citation type="journal article" date="2008" name="Nat. Genet.">
        <title>The Pristionchus pacificus genome provides a unique perspective on nematode lifestyle and parasitism.</title>
        <authorList>
            <person name="Dieterich C."/>
            <person name="Clifton S.W."/>
            <person name="Schuster L.N."/>
            <person name="Chinwalla A."/>
            <person name="Delehaunty K."/>
            <person name="Dinkelacker I."/>
            <person name="Fulton L."/>
            <person name="Fulton R."/>
            <person name="Godfrey J."/>
            <person name="Minx P."/>
            <person name="Mitreva M."/>
            <person name="Roeseler W."/>
            <person name="Tian H."/>
            <person name="Witte H."/>
            <person name="Yang S.P."/>
            <person name="Wilson R.K."/>
            <person name="Sommer R.J."/>
        </authorList>
    </citation>
    <scope>NUCLEOTIDE SEQUENCE [LARGE SCALE GENOMIC DNA]</scope>
    <source>
        <strain evidence="4">PS312</strain>
    </source>
</reference>
<feature type="region of interest" description="Disordered" evidence="2">
    <location>
        <begin position="366"/>
        <end position="385"/>
    </location>
</feature>
<proteinExistence type="inferred from homology"/>
<protein>
    <recommendedName>
        <fullName evidence="1">Serine/threonine-protein phosphatase</fullName>
        <ecNumber evidence="1">3.1.3.16</ecNumber>
    </recommendedName>
</protein>
<dbReference type="GO" id="GO:0005634">
    <property type="term" value="C:nucleus"/>
    <property type="evidence" value="ECO:0000318"/>
    <property type="project" value="GO_Central"/>
</dbReference>
<dbReference type="OrthoDB" id="5840512at2759"/>
<feature type="compositionally biased region" description="Pro residues" evidence="2">
    <location>
        <begin position="1"/>
        <end position="10"/>
    </location>
</feature>
<accession>A0A8R1YSI9</accession>
<dbReference type="EnsemblMetazoa" id="PPA38213.1">
    <property type="protein sequence ID" value="PPA38213.1"/>
    <property type="gene ID" value="WBGene00276582"/>
</dbReference>
<dbReference type="GO" id="GO:0004722">
    <property type="term" value="F:protein serine/threonine phosphatase activity"/>
    <property type="evidence" value="ECO:0000318"/>
    <property type="project" value="GO_Central"/>
</dbReference>
<dbReference type="PANTHER" id="PTHR11668:SF491">
    <property type="entry name" value="SERINE_THREONINE-PROTEIN PHOSPHATASE"/>
    <property type="match status" value="1"/>
</dbReference>
<dbReference type="InterPro" id="IPR004843">
    <property type="entry name" value="Calcineurin-like_PHP"/>
</dbReference>
<dbReference type="InterPro" id="IPR050341">
    <property type="entry name" value="PP1_catalytic_subunit"/>
</dbReference>
<dbReference type="Pfam" id="PF00149">
    <property type="entry name" value="Metallophos"/>
    <property type="match status" value="1"/>
</dbReference>
<accession>A0A2A6B4P9</accession>
<dbReference type="SUPFAM" id="SSF56300">
    <property type="entry name" value="Metallo-dependent phosphatases"/>
    <property type="match status" value="1"/>
</dbReference>
<dbReference type="PANTHER" id="PTHR11668">
    <property type="entry name" value="SERINE/THREONINE PROTEIN PHOSPHATASE"/>
    <property type="match status" value="1"/>
</dbReference>
<dbReference type="InterPro" id="IPR006186">
    <property type="entry name" value="Ser/Thr-sp_prot-phosphatase"/>
</dbReference>
<comment type="similarity">
    <text evidence="1">Belongs to the PPP phosphatase family.</text>
</comment>
<name>A0A2A6B4P9_PRIPA</name>
<dbReference type="AlphaFoldDB" id="A0A2A6B4P9"/>
<dbReference type="PRINTS" id="PR00114">
    <property type="entry name" value="STPHPHTASE"/>
</dbReference>
<dbReference type="GO" id="GO:0005737">
    <property type="term" value="C:cytoplasm"/>
    <property type="evidence" value="ECO:0000318"/>
    <property type="project" value="GO_Central"/>
</dbReference>
<dbReference type="EC" id="3.1.3.16" evidence="1"/>
<dbReference type="CDD" id="cd00144">
    <property type="entry name" value="MPP_PPP_family"/>
    <property type="match status" value="1"/>
</dbReference>
<dbReference type="PROSITE" id="PS00125">
    <property type="entry name" value="SER_THR_PHOSPHATASE"/>
    <property type="match status" value="1"/>
</dbReference>
<organism evidence="3 4">
    <name type="scientific">Pristionchus pacificus</name>
    <name type="common">Parasitic nematode worm</name>
    <dbReference type="NCBI Taxonomy" id="54126"/>
    <lineage>
        <taxon>Eukaryota</taxon>
        <taxon>Metazoa</taxon>
        <taxon>Ecdysozoa</taxon>
        <taxon>Nematoda</taxon>
        <taxon>Chromadorea</taxon>
        <taxon>Rhabditida</taxon>
        <taxon>Rhabditina</taxon>
        <taxon>Diplogasteromorpha</taxon>
        <taxon>Diplogasteroidea</taxon>
        <taxon>Neodiplogasteridae</taxon>
        <taxon>Pristionchus</taxon>
    </lineage>
</organism>
<dbReference type="SMART" id="SM00156">
    <property type="entry name" value="PP2Ac"/>
    <property type="match status" value="1"/>
</dbReference>
<comment type="catalytic activity">
    <reaction evidence="1">
        <text>O-phospho-L-threonyl-[protein] + H2O = L-threonyl-[protein] + phosphate</text>
        <dbReference type="Rhea" id="RHEA:47004"/>
        <dbReference type="Rhea" id="RHEA-COMP:11060"/>
        <dbReference type="Rhea" id="RHEA-COMP:11605"/>
        <dbReference type="ChEBI" id="CHEBI:15377"/>
        <dbReference type="ChEBI" id="CHEBI:30013"/>
        <dbReference type="ChEBI" id="CHEBI:43474"/>
        <dbReference type="ChEBI" id="CHEBI:61977"/>
        <dbReference type="EC" id="3.1.3.16"/>
    </reaction>
</comment>
<sequence length="385" mass="43334">MASLPPPPSPLDKDPSLLRPAASPALAKDPSFRAGSAELCTPAFKSRPRGRTAEDSEALLRRQFRLLVRKCTSKKHSKRGHYYAFTYNDVVAVIKAVKKVLIKEPPLIEMKVPCAVIGDLHGQYTDLCRIFDMFRDDKTPGYAMTRYVFLGDYVDRGRQSLEIVMILFMLKYLYPTQFALLRGNHECRAINKAYGFFAEIKERFLDPKKAVELFEMFNECFTHLPLACLVAGNILCMHGGISSKIKTRDDIMKVPKPIKDVATNQIATDLLWADPMEGLPGEIPNKVRGVSVYFGEATLDQFLVDLKVKLVIRGHQMMMNGFNFFHNKLITVFSAAAYYPDKPNRGAVCTIDASGRVGFQVVIPNKDNHPDDKPKLFRGDHDVAN</sequence>
<evidence type="ECO:0000256" key="1">
    <source>
        <dbReference type="RuleBase" id="RU004273"/>
    </source>
</evidence>
<evidence type="ECO:0000313" key="4">
    <source>
        <dbReference type="Proteomes" id="UP000005239"/>
    </source>
</evidence>
<keyword evidence="4" id="KW-1185">Reference proteome</keyword>
<gene>
    <name evidence="3" type="primary">WBGene00276582</name>
</gene>
<evidence type="ECO:0000313" key="3">
    <source>
        <dbReference type="EnsemblMetazoa" id="PPA38213.1"/>
    </source>
</evidence>
<keyword evidence="1" id="KW-0378">Hydrolase</keyword>
<dbReference type="FunFam" id="3.60.21.10:FF:000273">
    <property type="entry name" value="Serine/threonine-protein phosphatase"/>
    <property type="match status" value="1"/>
</dbReference>
<dbReference type="Proteomes" id="UP000005239">
    <property type="component" value="Unassembled WGS sequence"/>
</dbReference>
<feature type="region of interest" description="Disordered" evidence="2">
    <location>
        <begin position="1"/>
        <end position="34"/>
    </location>
</feature>
<reference evidence="3" key="2">
    <citation type="submission" date="2022-06" db="UniProtKB">
        <authorList>
            <consortium name="EnsemblMetazoa"/>
        </authorList>
    </citation>
    <scope>IDENTIFICATION</scope>
    <source>
        <strain evidence="3">PS312</strain>
    </source>
</reference>
<dbReference type="InterPro" id="IPR029052">
    <property type="entry name" value="Metallo-depent_PP-like"/>
</dbReference>
<feature type="compositionally biased region" description="Low complexity" evidence="2">
    <location>
        <begin position="17"/>
        <end position="27"/>
    </location>
</feature>
<evidence type="ECO:0000256" key="2">
    <source>
        <dbReference type="SAM" id="MobiDB-lite"/>
    </source>
</evidence>